<evidence type="ECO:0000256" key="2">
    <source>
        <dbReference type="ARBA" id="ARBA00022723"/>
    </source>
</evidence>
<dbReference type="SUPFAM" id="SSF57701">
    <property type="entry name" value="Zn2/Cys6 DNA-binding domain"/>
    <property type="match status" value="1"/>
</dbReference>
<proteinExistence type="predicted"/>
<feature type="compositionally biased region" description="Basic and acidic residues" evidence="7">
    <location>
        <begin position="615"/>
        <end position="627"/>
    </location>
</feature>
<dbReference type="EMBL" id="JAJGCB010000025">
    <property type="protein sequence ID" value="KAJ8987415.1"/>
    <property type="molecule type" value="Genomic_DNA"/>
</dbReference>
<evidence type="ECO:0000256" key="7">
    <source>
        <dbReference type="SAM" id="MobiDB-lite"/>
    </source>
</evidence>
<comment type="caution">
    <text evidence="9">The sequence shown here is derived from an EMBL/GenBank/DDBJ whole genome shotgun (WGS) entry which is preliminary data.</text>
</comment>
<dbReference type="CDD" id="cd00067">
    <property type="entry name" value="GAL4"/>
    <property type="match status" value="1"/>
</dbReference>
<keyword evidence="3" id="KW-0805">Transcription regulation</keyword>
<evidence type="ECO:0000256" key="4">
    <source>
        <dbReference type="ARBA" id="ARBA00023125"/>
    </source>
</evidence>
<comment type="subcellular location">
    <subcellularLocation>
        <location evidence="1">Nucleus</location>
    </subcellularLocation>
</comment>
<dbReference type="AlphaFoldDB" id="A0AAN6EPE9"/>
<gene>
    <name evidence="9" type="ORF">HRR80_008566</name>
</gene>
<evidence type="ECO:0000313" key="10">
    <source>
        <dbReference type="Proteomes" id="UP001161757"/>
    </source>
</evidence>
<feature type="domain" description="Zn(2)-C6 fungal-type" evidence="8">
    <location>
        <begin position="15"/>
        <end position="46"/>
    </location>
</feature>
<dbReference type="GO" id="GO:0003677">
    <property type="term" value="F:DNA binding"/>
    <property type="evidence" value="ECO:0007669"/>
    <property type="project" value="UniProtKB-KW"/>
</dbReference>
<dbReference type="Gene3D" id="4.10.240.10">
    <property type="entry name" value="Zn(2)-C6 fungal-type DNA-binding domain"/>
    <property type="match status" value="1"/>
</dbReference>
<dbReference type="PANTHER" id="PTHR31001">
    <property type="entry name" value="UNCHARACTERIZED TRANSCRIPTIONAL REGULATORY PROTEIN"/>
    <property type="match status" value="1"/>
</dbReference>
<feature type="compositionally biased region" description="Low complexity" evidence="7">
    <location>
        <begin position="591"/>
        <end position="614"/>
    </location>
</feature>
<evidence type="ECO:0000256" key="6">
    <source>
        <dbReference type="ARBA" id="ARBA00023242"/>
    </source>
</evidence>
<dbReference type="GO" id="GO:0005634">
    <property type="term" value="C:nucleus"/>
    <property type="evidence" value="ECO:0007669"/>
    <property type="project" value="UniProtKB-SubCell"/>
</dbReference>
<keyword evidence="5" id="KW-0804">Transcription</keyword>
<keyword evidence="4" id="KW-0238">DNA-binding</keyword>
<dbReference type="InterPro" id="IPR007219">
    <property type="entry name" value="XnlR_reg_dom"/>
</dbReference>
<dbReference type="GO" id="GO:0000981">
    <property type="term" value="F:DNA-binding transcription factor activity, RNA polymerase II-specific"/>
    <property type="evidence" value="ECO:0007669"/>
    <property type="project" value="InterPro"/>
</dbReference>
<dbReference type="GO" id="GO:0008270">
    <property type="term" value="F:zinc ion binding"/>
    <property type="evidence" value="ECO:0007669"/>
    <property type="project" value="InterPro"/>
</dbReference>
<protein>
    <recommendedName>
        <fullName evidence="8">Zn(2)-C6 fungal-type domain-containing protein</fullName>
    </recommendedName>
</protein>
<organism evidence="9 10">
    <name type="scientific">Exophiala dermatitidis</name>
    <name type="common">Black yeast-like fungus</name>
    <name type="synonym">Wangiella dermatitidis</name>
    <dbReference type="NCBI Taxonomy" id="5970"/>
    <lineage>
        <taxon>Eukaryota</taxon>
        <taxon>Fungi</taxon>
        <taxon>Dikarya</taxon>
        <taxon>Ascomycota</taxon>
        <taxon>Pezizomycotina</taxon>
        <taxon>Eurotiomycetes</taxon>
        <taxon>Chaetothyriomycetidae</taxon>
        <taxon>Chaetothyriales</taxon>
        <taxon>Herpotrichiellaceae</taxon>
        <taxon>Exophiala</taxon>
    </lineage>
</organism>
<keyword evidence="6" id="KW-0539">Nucleus</keyword>
<dbReference type="PANTHER" id="PTHR31001:SF87">
    <property type="entry name" value="COL-21"/>
    <property type="match status" value="1"/>
</dbReference>
<evidence type="ECO:0000256" key="1">
    <source>
        <dbReference type="ARBA" id="ARBA00004123"/>
    </source>
</evidence>
<evidence type="ECO:0000256" key="5">
    <source>
        <dbReference type="ARBA" id="ARBA00023163"/>
    </source>
</evidence>
<dbReference type="GO" id="GO:0006351">
    <property type="term" value="P:DNA-templated transcription"/>
    <property type="evidence" value="ECO:0007669"/>
    <property type="project" value="InterPro"/>
</dbReference>
<dbReference type="InterPro" id="IPR036864">
    <property type="entry name" value="Zn2-C6_fun-type_DNA-bd_sf"/>
</dbReference>
<dbReference type="SMART" id="SM00906">
    <property type="entry name" value="Fungal_trans"/>
    <property type="match status" value="1"/>
</dbReference>
<dbReference type="InterPro" id="IPR001138">
    <property type="entry name" value="Zn2Cys6_DnaBD"/>
</dbReference>
<dbReference type="InterPro" id="IPR050613">
    <property type="entry name" value="Sec_Metabolite_Reg"/>
</dbReference>
<evidence type="ECO:0000313" key="9">
    <source>
        <dbReference type="EMBL" id="KAJ8987415.1"/>
    </source>
</evidence>
<dbReference type="Pfam" id="PF04082">
    <property type="entry name" value="Fungal_trans"/>
    <property type="match status" value="1"/>
</dbReference>
<evidence type="ECO:0000259" key="8">
    <source>
        <dbReference type="PROSITE" id="PS50048"/>
    </source>
</evidence>
<accession>A0AAN6EPE9</accession>
<dbReference type="Proteomes" id="UP001161757">
    <property type="component" value="Unassembled WGS sequence"/>
</dbReference>
<dbReference type="PROSITE" id="PS50048">
    <property type="entry name" value="ZN2_CY6_FUNGAL_2"/>
    <property type="match status" value="1"/>
</dbReference>
<dbReference type="SMART" id="SM00066">
    <property type="entry name" value="GAL4"/>
    <property type="match status" value="1"/>
</dbReference>
<sequence>MSTRRYTKRRRLITSCTECHRRKQKCNRNQPCNICTSRNIPEKCKYGLEALVVEPPDSPWRSPLMDDAQTLHPAGSNMHSEMAPEPGSLVEQFGYSAVDQSHAYSSLQRSLRLGPAVSLTDGPVPRSILQVYFKERYCQLASQLPPHAVIRELVDLYFSAVDWYTMALDRCYNEALLDSWTRISPDVLKRQSLQELSRELHHFPALLFQLLAVALHFLPLDAKAALALRIHDSASLDRLSEEYSKTGLEIMALLGRQQPTITSVEHDILRLNWLKNCSRGSEAWNSLNHGVRQAQLLGLHLEPEVKPPESDESVEKSLSRLWYAEYKRRVWARLFILDAFMSLILGRPRLINREDCTAVPPLNRDFPLHPSRTVFFPPSRTDNEPSESTFLTYLYTLSTKIHDLLSARAGNKQIKDYSKVGELHDSILSIQQDLPRALAPENPDISPELYARYPHFPKIRQQMISTANSFLMNLHRPYVDSHAASRSAAVESALKVLESQQALFNLMSEHQYKLYGYSFYTIDAGIFLASLAIQRLPECHTVFDRVKSALEKAIARLAALGTRISIARTGEMVLKQCLPRIQSPPTHVNGAAASTAVSAPSPSTRDAVSSNNNNNHDRNSNLADRDLLTPGPSVPSGRASVTIPSTTYPPSTHPEPLVNDTAAPSFNNVHDNFASFSFDLQSVPPPIDAAGFTNYFETMAGGTSGLTWPNVHPNNPDNTAITNNSTSAAVAAAAGHSVGAANLNGASVSEYPANADPKAFGLDISGGGGGGESGMEFFSYGFDEYPYFFFTAGGQT</sequence>
<dbReference type="Pfam" id="PF00172">
    <property type="entry name" value="Zn_clus"/>
    <property type="match status" value="1"/>
</dbReference>
<dbReference type="PROSITE" id="PS00463">
    <property type="entry name" value="ZN2_CY6_FUNGAL_1"/>
    <property type="match status" value="1"/>
</dbReference>
<name>A0AAN6EPE9_EXODE</name>
<dbReference type="CDD" id="cd12148">
    <property type="entry name" value="fungal_TF_MHR"/>
    <property type="match status" value="1"/>
</dbReference>
<keyword evidence="2" id="KW-0479">Metal-binding</keyword>
<evidence type="ECO:0000256" key="3">
    <source>
        <dbReference type="ARBA" id="ARBA00023015"/>
    </source>
</evidence>
<reference evidence="9" key="1">
    <citation type="submission" date="2023-01" db="EMBL/GenBank/DDBJ databases">
        <title>Exophiala dermititidis isolated from Cystic Fibrosis Patient.</title>
        <authorList>
            <person name="Kurbessoian T."/>
            <person name="Crocker A."/>
            <person name="Murante D."/>
            <person name="Hogan D.A."/>
            <person name="Stajich J.E."/>
        </authorList>
    </citation>
    <scope>NUCLEOTIDE SEQUENCE</scope>
    <source>
        <strain evidence="9">Ex8</strain>
    </source>
</reference>
<feature type="region of interest" description="Disordered" evidence="7">
    <location>
        <begin position="584"/>
        <end position="663"/>
    </location>
</feature>